<reference evidence="1 2" key="1">
    <citation type="submission" date="2017-06" db="EMBL/GenBank/DDBJ databases">
        <title>Evolution towards high GC content and high-temperature stress adaptation in endophytic Pseudomonas oryzihabitans impacted its plant-growth promoting traits.</title>
        <authorList>
            <person name="Nascimento F.X."/>
        </authorList>
    </citation>
    <scope>NUCLEOTIDE SEQUENCE [LARGE SCALE GENOMIC DNA]</scope>
    <source>
        <strain evidence="1 2">MS8</strain>
    </source>
</reference>
<evidence type="ECO:0000313" key="1">
    <source>
        <dbReference type="EMBL" id="AXA66705.1"/>
    </source>
</evidence>
<organism evidence="1 2">
    <name type="scientific">Pseudomonas oryzihabitans</name>
    <dbReference type="NCBI Taxonomy" id="47885"/>
    <lineage>
        <taxon>Bacteria</taxon>
        <taxon>Pseudomonadati</taxon>
        <taxon>Pseudomonadota</taxon>
        <taxon>Gammaproteobacteria</taxon>
        <taxon>Pseudomonadales</taxon>
        <taxon>Pseudomonadaceae</taxon>
        <taxon>Pseudomonas</taxon>
    </lineage>
</organism>
<evidence type="ECO:0000313" key="2">
    <source>
        <dbReference type="Proteomes" id="UP000250579"/>
    </source>
</evidence>
<dbReference type="Proteomes" id="UP000250579">
    <property type="component" value="Chromosome"/>
</dbReference>
<dbReference type="EMBL" id="CP022198">
    <property type="protein sequence ID" value="AXA66705.1"/>
    <property type="molecule type" value="Genomic_DNA"/>
</dbReference>
<accession>A0A2Z5A7F6</accession>
<protein>
    <submittedName>
        <fullName evidence="1">Uncharacterized protein</fullName>
    </submittedName>
</protein>
<sequence length="101" mass="10946">MIPDFVHDIRAREPQRASLGQAVEQYLAAGGSIATLPYLAPRELTRAAEFNSSAPRVRGIAAESRSKKRAADQHAATFADLLQTLEAPHEQAQAEQHSRAG</sequence>
<proteinExistence type="predicted"/>
<dbReference type="AlphaFoldDB" id="A0A2Z5A7F6"/>
<name>A0A2Z5A7F6_9PSED</name>
<dbReference type="RefSeq" id="WP_208690941.1">
    <property type="nucleotide sequence ID" value="NZ_CP022198.1"/>
</dbReference>
<gene>
    <name evidence="1" type="ORF">CE139_13045</name>
</gene>